<feature type="domain" description="Peptidase S33 tripeptidyl aminopeptidase-like C-terminal" evidence="6">
    <location>
        <begin position="400"/>
        <end position="500"/>
    </location>
</feature>
<keyword evidence="8" id="KW-1185">Reference proteome</keyword>
<evidence type="ECO:0000256" key="4">
    <source>
        <dbReference type="SAM" id="SignalP"/>
    </source>
</evidence>
<keyword evidence="3 7" id="KW-0378">Hydrolase</keyword>
<sequence length="500" mass="51256">MRRQFAVLGAIALIAAGLAAPAQATAAPLAGYYGQRLDWQPCAGSPGFECATFVVPRDYSRPEAGDFRLPVIKKPAGDPAHRIGSLILDPGGPGDSGLADLPGDASSMGASVLADFDIVSWDRRGIEGSDTTLTCMDTAATDAYTHLDPAPSTHAGVAALVKAGRNFTAACRANSAPGLLGQIGSIANARDMDILRAVLGDSKMNYFGYSYGSFQGLVYAELFPGRIRTMAVDGIFDPSLTGTQMTVEGALSEESELQYYADVCNTTPGVTCPASTPAGIMALIDKLQQQVKTSPLPAQGTTRTVGPNELATALRLNGIAPGAFYALTGPALSAAAAGDGTQLLGLADTLNSRAQGAPGPVTGYLDSFQDDAALFCVDRPWPSGTVGYGSLLAAAEAASPHLGAERATMALPCGSWPTADFPHAVRAPGTLPILVVSSTGDPVTPYQWGVRVADTLANGVLLTSESHGHTAYGSNGSACLDAHVDDYLVNAAPPPPGTAC</sequence>
<accession>A0ABS5L1E2</accession>
<dbReference type="GO" id="GO:0016787">
    <property type="term" value="F:hydrolase activity"/>
    <property type="evidence" value="ECO:0007669"/>
    <property type="project" value="UniProtKB-KW"/>
</dbReference>
<organism evidence="7 8">
    <name type="scientific">Catenulispora pinistramenti</name>
    <dbReference type="NCBI Taxonomy" id="2705254"/>
    <lineage>
        <taxon>Bacteria</taxon>
        <taxon>Bacillati</taxon>
        <taxon>Actinomycetota</taxon>
        <taxon>Actinomycetes</taxon>
        <taxon>Catenulisporales</taxon>
        <taxon>Catenulisporaceae</taxon>
        <taxon>Catenulispora</taxon>
    </lineage>
</organism>
<feature type="chain" id="PRO_5047053887" evidence="4">
    <location>
        <begin position="27"/>
        <end position="500"/>
    </location>
</feature>
<evidence type="ECO:0000259" key="5">
    <source>
        <dbReference type="Pfam" id="PF00561"/>
    </source>
</evidence>
<dbReference type="PANTHER" id="PTHR43248">
    <property type="entry name" value="2-SUCCINYL-6-HYDROXY-2,4-CYCLOHEXADIENE-1-CARBOXYLATE SYNTHASE"/>
    <property type="match status" value="1"/>
</dbReference>
<evidence type="ECO:0000313" key="8">
    <source>
        <dbReference type="Proteomes" id="UP000730482"/>
    </source>
</evidence>
<evidence type="ECO:0000256" key="3">
    <source>
        <dbReference type="ARBA" id="ARBA00022801"/>
    </source>
</evidence>
<protein>
    <submittedName>
        <fullName evidence="7">Alpha/beta fold hydrolase</fullName>
    </submittedName>
</protein>
<comment type="similarity">
    <text evidence="1">Belongs to the peptidase S33 family.</text>
</comment>
<feature type="domain" description="AB hydrolase-1" evidence="5">
    <location>
        <begin position="86"/>
        <end position="265"/>
    </location>
</feature>
<dbReference type="InterPro" id="IPR051601">
    <property type="entry name" value="Serine_prot/Carboxylest_S33"/>
</dbReference>
<feature type="signal peptide" evidence="4">
    <location>
        <begin position="1"/>
        <end position="26"/>
    </location>
</feature>
<dbReference type="Pfam" id="PF08386">
    <property type="entry name" value="Abhydrolase_4"/>
    <property type="match status" value="1"/>
</dbReference>
<dbReference type="SUPFAM" id="SSF53474">
    <property type="entry name" value="alpha/beta-Hydrolases"/>
    <property type="match status" value="1"/>
</dbReference>
<comment type="caution">
    <text evidence="7">The sequence shown here is derived from an EMBL/GenBank/DDBJ whole genome shotgun (WGS) entry which is preliminary data.</text>
</comment>
<dbReference type="Gene3D" id="3.40.50.1820">
    <property type="entry name" value="alpha/beta hydrolase"/>
    <property type="match status" value="1"/>
</dbReference>
<dbReference type="Proteomes" id="UP000730482">
    <property type="component" value="Unassembled WGS sequence"/>
</dbReference>
<evidence type="ECO:0000256" key="2">
    <source>
        <dbReference type="ARBA" id="ARBA00022729"/>
    </source>
</evidence>
<dbReference type="EMBL" id="JAAFYZ010000173">
    <property type="protein sequence ID" value="MBS2552147.1"/>
    <property type="molecule type" value="Genomic_DNA"/>
</dbReference>
<reference evidence="7 8" key="1">
    <citation type="submission" date="2020-02" db="EMBL/GenBank/DDBJ databases">
        <title>Acidophilic actinobacteria isolated from forest soil.</title>
        <authorList>
            <person name="Golinska P."/>
        </authorList>
    </citation>
    <scope>NUCLEOTIDE SEQUENCE [LARGE SCALE GENOMIC DNA]</scope>
    <source>
        <strain evidence="7 8">NL8</strain>
    </source>
</reference>
<dbReference type="InterPro" id="IPR000073">
    <property type="entry name" value="AB_hydrolase_1"/>
</dbReference>
<gene>
    <name evidence="7" type="ORF">KGQ19_35355</name>
</gene>
<dbReference type="PANTHER" id="PTHR43248:SF29">
    <property type="entry name" value="TRIPEPTIDYL AMINOPEPTIDASE"/>
    <property type="match status" value="1"/>
</dbReference>
<name>A0ABS5L1E2_9ACTN</name>
<dbReference type="Pfam" id="PF00561">
    <property type="entry name" value="Abhydrolase_1"/>
    <property type="match status" value="1"/>
</dbReference>
<proteinExistence type="inferred from homology"/>
<keyword evidence="2 4" id="KW-0732">Signal</keyword>
<dbReference type="InterPro" id="IPR013595">
    <property type="entry name" value="Pept_S33_TAP-like_C"/>
</dbReference>
<evidence type="ECO:0000256" key="1">
    <source>
        <dbReference type="ARBA" id="ARBA00010088"/>
    </source>
</evidence>
<evidence type="ECO:0000259" key="6">
    <source>
        <dbReference type="Pfam" id="PF08386"/>
    </source>
</evidence>
<evidence type="ECO:0000313" key="7">
    <source>
        <dbReference type="EMBL" id="MBS2552147.1"/>
    </source>
</evidence>
<dbReference type="InterPro" id="IPR029058">
    <property type="entry name" value="AB_hydrolase_fold"/>
</dbReference>
<dbReference type="RefSeq" id="WP_212017456.1">
    <property type="nucleotide sequence ID" value="NZ_JAAFYZ010000173.1"/>
</dbReference>